<reference evidence="3" key="1">
    <citation type="submission" date="2020-04" db="EMBL/GenBank/DDBJ databases">
        <title>Deep metagenomics examines the oral microbiome during advanced dental caries in children, revealing novel taxa and co-occurrences with host molecules.</title>
        <authorList>
            <person name="Baker J.L."/>
            <person name="Morton J.T."/>
            <person name="Dinis M."/>
            <person name="Alvarez R."/>
            <person name="Tran N.C."/>
            <person name="Knight R."/>
            <person name="Edlund A."/>
        </authorList>
    </citation>
    <scope>NUCLEOTIDE SEQUENCE</scope>
    <source>
        <strain evidence="3">JCVI_32_bin.14</strain>
    </source>
</reference>
<gene>
    <name evidence="3" type="ORF">HXL70_08905</name>
</gene>
<feature type="coiled-coil region" evidence="1">
    <location>
        <begin position="231"/>
        <end position="258"/>
    </location>
</feature>
<dbReference type="EMBL" id="JABZMK010000106">
    <property type="protein sequence ID" value="MBF1130137.1"/>
    <property type="molecule type" value="Genomic_DNA"/>
</dbReference>
<feature type="region of interest" description="Disordered" evidence="2">
    <location>
        <begin position="30"/>
        <end position="61"/>
    </location>
</feature>
<comment type="caution">
    <text evidence="3">The sequence shown here is derived from an EMBL/GenBank/DDBJ whole genome shotgun (WGS) entry which is preliminary data.</text>
</comment>
<accession>A0A930BB93</accession>
<organism evidence="3 4">
    <name type="scientific">Dialister invisus</name>
    <dbReference type="NCBI Taxonomy" id="218538"/>
    <lineage>
        <taxon>Bacteria</taxon>
        <taxon>Bacillati</taxon>
        <taxon>Bacillota</taxon>
        <taxon>Negativicutes</taxon>
        <taxon>Veillonellales</taxon>
        <taxon>Veillonellaceae</taxon>
        <taxon>Dialister</taxon>
    </lineage>
</organism>
<evidence type="ECO:0000313" key="4">
    <source>
        <dbReference type="Proteomes" id="UP000757890"/>
    </source>
</evidence>
<protein>
    <submittedName>
        <fullName evidence="3">Uncharacterized protein</fullName>
    </submittedName>
</protein>
<keyword evidence="1" id="KW-0175">Coiled coil</keyword>
<proteinExistence type="predicted"/>
<dbReference type="Proteomes" id="UP000757890">
    <property type="component" value="Unassembled WGS sequence"/>
</dbReference>
<feature type="compositionally biased region" description="Basic and acidic residues" evidence="2">
    <location>
        <begin position="30"/>
        <end position="57"/>
    </location>
</feature>
<name>A0A930BB93_9FIRM</name>
<sequence>MIDLYSDRWEFAMSQNPDFEETSLFDLFPAEEKKTDKKEQKNEKTEDAAPKDGRGKESAVTAVKTIKPETAPGKEEIPVSQLKDCPVSATPAWTEKFWEYDITKPSQWIRDDMKEHMVAEGFTKREANHIFRGLVFKEKIFNTKNQALAYLKTVPTTYAVKYKIGIEPSPRMVSLKKRLDDKKARLEEYKNDQAMRKFRTEFVSCPVCRSKINSRYFTPPACPVCRCDMRAESVIHTLESLEKAVADLNKRYEYAAEKHNSRFTGGEKWIIRTVNTPSQEKKG</sequence>
<evidence type="ECO:0000313" key="3">
    <source>
        <dbReference type="EMBL" id="MBF1130137.1"/>
    </source>
</evidence>
<evidence type="ECO:0000256" key="1">
    <source>
        <dbReference type="SAM" id="Coils"/>
    </source>
</evidence>
<evidence type="ECO:0000256" key="2">
    <source>
        <dbReference type="SAM" id="MobiDB-lite"/>
    </source>
</evidence>
<dbReference type="AlphaFoldDB" id="A0A930BB93"/>